<protein>
    <submittedName>
        <fullName evidence="2">Uncharacterized protein</fullName>
    </submittedName>
</protein>
<name>A0A848HEL1_9BURK</name>
<feature type="transmembrane region" description="Helical" evidence="1">
    <location>
        <begin position="75"/>
        <end position="94"/>
    </location>
</feature>
<dbReference type="EMBL" id="JABBFX010000003">
    <property type="protein sequence ID" value="NML47791.1"/>
    <property type="molecule type" value="Genomic_DNA"/>
</dbReference>
<organism evidence="2 3">
    <name type="scientific">Ramlibacter agri</name>
    <dbReference type="NCBI Taxonomy" id="2728837"/>
    <lineage>
        <taxon>Bacteria</taxon>
        <taxon>Pseudomonadati</taxon>
        <taxon>Pseudomonadota</taxon>
        <taxon>Betaproteobacteria</taxon>
        <taxon>Burkholderiales</taxon>
        <taxon>Comamonadaceae</taxon>
        <taxon>Ramlibacter</taxon>
    </lineage>
</organism>
<reference evidence="2 3" key="1">
    <citation type="submission" date="2020-04" db="EMBL/GenBank/DDBJ databases">
        <title>Ramlibacter sp. G-1-2-2 isolated from soil.</title>
        <authorList>
            <person name="Dahal R.H."/>
        </authorList>
    </citation>
    <scope>NUCLEOTIDE SEQUENCE [LARGE SCALE GENOMIC DNA]</scope>
    <source>
        <strain evidence="2 3">G-1-2-2</strain>
    </source>
</reference>
<dbReference type="RefSeq" id="WP_169422050.1">
    <property type="nucleotide sequence ID" value="NZ_JABBFX010000003.1"/>
</dbReference>
<evidence type="ECO:0000313" key="3">
    <source>
        <dbReference type="Proteomes" id="UP000541185"/>
    </source>
</evidence>
<feature type="transmembrane region" description="Helical" evidence="1">
    <location>
        <begin position="20"/>
        <end position="40"/>
    </location>
</feature>
<gene>
    <name evidence="2" type="ORF">HHL11_28845</name>
</gene>
<accession>A0A848HEL1</accession>
<proteinExistence type="predicted"/>
<sequence length="241" mass="24972">MTATAHGLVLRATRSPLSGLAFGIACLLVAKMGLLNYDAVAQPSLFLNADSALYYVFWYALGHASFPLLRRAVPSAGFAVAGVLATIGSLWLYFNGGGALLSLLDPIRPGPMHNLASVGLGVAMVAVPIVANIGAARALEEIPVVCEVGRRTLVLCGTEDFTKLVLSQLLLVFGLKLQLIHSLGVTMYAFVALCASALLVGRLLEAYTPAWLGLGKAPARSAAALGADEASARPIGDAKTA</sequence>
<evidence type="ECO:0000256" key="1">
    <source>
        <dbReference type="SAM" id="Phobius"/>
    </source>
</evidence>
<evidence type="ECO:0000313" key="2">
    <source>
        <dbReference type="EMBL" id="NML47791.1"/>
    </source>
</evidence>
<keyword evidence="1" id="KW-0812">Transmembrane</keyword>
<keyword evidence="1" id="KW-1133">Transmembrane helix</keyword>
<feature type="transmembrane region" description="Helical" evidence="1">
    <location>
        <begin position="115"/>
        <end position="135"/>
    </location>
</feature>
<dbReference type="AlphaFoldDB" id="A0A848HEL1"/>
<feature type="transmembrane region" description="Helical" evidence="1">
    <location>
        <begin position="179"/>
        <end position="200"/>
    </location>
</feature>
<keyword evidence="1" id="KW-0472">Membrane</keyword>
<comment type="caution">
    <text evidence="2">The sequence shown here is derived from an EMBL/GenBank/DDBJ whole genome shotgun (WGS) entry which is preliminary data.</text>
</comment>
<keyword evidence="3" id="KW-1185">Reference proteome</keyword>
<dbReference type="Proteomes" id="UP000541185">
    <property type="component" value="Unassembled WGS sequence"/>
</dbReference>